<keyword evidence="2" id="KW-1185">Reference proteome</keyword>
<dbReference type="EMBL" id="AABL01002327">
    <property type="protein sequence ID" value="EAA19019.1"/>
    <property type="molecule type" value="Genomic_DNA"/>
</dbReference>
<dbReference type="Proteomes" id="UP000008553">
    <property type="component" value="Unassembled WGS sequence"/>
</dbReference>
<evidence type="ECO:0000313" key="1">
    <source>
        <dbReference type="EMBL" id="EAA19019.1"/>
    </source>
</evidence>
<dbReference type="AlphaFoldDB" id="Q7R9W9"/>
<dbReference type="Pfam" id="PF06022">
    <property type="entry name" value="Cir_Bir_Yir"/>
    <property type="match status" value="1"/>
</dbReference>
<dbReference type="InterPro" id="IPR006477">
    <property type="entry name" value="Yir_bir_cir"/>
</dbReference>
<accession>Q7R9W9</accession>
<protein>
    <submittedName>
        <fullName evidence="1">Yir1 protein</fullName>
    </submittedName>
</protein>
<dbReference type="PaxDb" id="73239-Q7R9W9"/>
<evidence type="ECO:0000313" key="2">
    <source>
        <dbReference type="Proteomes" id="UP000008553"/>
    </source>
</evidence>
<comment type="caution">
    <text evidence="1">The sequence shown here is derived from an EMBL/GenBank/DDBJ whole genome shotgun (WGS) entry which is preliminary data.</text>
</comment>
<proteinExistence type="predicted"/>
<gene>
    <name evidence="1" type="ORF">PY06740</name>
</gene>
<name>Q7R9W9_PLAYO</name>
<sequence>MQSCIIYTFGKKCIKHPQNKGIYLTTTKCRRFGHLRSIYPDELNASPYSTFDNNRGIKSYCHNVDSGNSKECKTEPDKINAACLWLVEQIIINKIDNLSNEKFKMIIIYIMIWLSHMLELKNVTEFKNINAFYTKYTKNNIHYTNCKENNDDCSSSLKNKTGYNNFKEFIEANECLMNIGIKDMSNFYAPFKSLCNIYTEFNANKPDCEKYLKIAKEFVAKYNELNNVSDIGEDSPYYQVLFTLSTDYDNYKNYCTSKGVDCNDFPSLPMIKTKKNSVKSSERTSVQDSGQTLVQISEATSPSSSITNKLIIFLSIFGAIALF</sequence>
<organism evidence="1 2">
    <name type="scientific">Plasmodium yoelii yoelii</name>
    <dbReference type="NCBI Taxonomy" id="73239"/>
    <lineage>
        <taxon>Eukaryota</taxon>
        <taxon>Sar</taxon>
        <taxon>Alveolata</taxon>
        <taxon>Apicomplexa</taxon>
        <taxon>Aconoidasida</taxon>
        <taxon>Haemosporida</taxon>
        <taxon>Plasmodiidae</taxon>
        <taxon>Plasmodium</taxon>
        <taxon>Plasmodium (Vinckeia)</taxon>
    </lineage>
</organism>
<reference evidence="1 2" key="1">
    <citation type="journal article" date="2002" name="Nature">
        <title>Genome sequence and comparative analysis of the model rodent malaria parasite Plasmodium yoelii yoelii.</title>
        <authorList>
            <person name="Carlton J.M."/>
            <person name="Angiuoli S.V."/>
            <person name="Suh B.B."/>
            <person name="Kooij T.W."/>
            <person name="Pertea M."/>
            <person name="Silva J.C."/>
            <person name="Ermolaeva M.D."/>
            <person name="Allen J.E."/>
            <person name="Selengut J.D."/>
            <person name="Koo H.L."/>
            <person name="Peterson J.D."/>
            <person name="Pop M."/>
            <person name="Kosack D.S."/>
            <person name="Shumway M.F."/>
            <person name="Bidwell S.L."/>
            <person name="Shallom S.J."/>
            <person name="van Aken S.E."/>
            <person name="Riedmuller S.B."/>
            <person name="Feldblyum T.V."/>
            <person name="Cho J.K."/>
            <person name="Quackenbush J."/>
            <person name="Sedegah M."/>
            <person name="Shoaibi A."/>
            <person name="Cummings L.M."/>
            <person name="Florens L."/>
            <person name="Yates J.R."/>
            <person name="Raine J.D."/>
            <person name="Sinden R.E."/>
            <person name="Harris M.A."/>
            <person name="Cunningham D.A."/>
            <person name="Preiser P.R."/>
            <person name="Bergman L.W."/>
            <person name="Vaidya A.B."/>
            <person name="van Lin L.H."/>
            <person name="Janse C.J."/>
            <person name="Waters A.P."/>
            <person name="Smith H.O."/>
            <person name="White O.R."/>
            <person name="Salzberg S.L."/>
            <person name="Venter J.C."/>
            <person name="Fraser C.M."/>
            <person name="Hoffman S.L."/>
            <person name="Gardner M.J."/>
            <person name="Carucci D.J."/>
        </authorList>
    </citation>
    <scope>NUCLEOTIDE SEQUENCE [LARGE SCALE GENOMIC DNA]</scope>
    <source>
        <strain evidence="1 2">17XNL</strain>
    </source>
</reference>
<dbReference type="InParanoid" id="Q7R9W9"/>
<dbReference type="NCBIfam" id="TIGR01590">
    <property type="entry name" value="yir-bir-cir_Pla"/>
    <property type="match status" value="1"/>
</dbReference>